<keyword evidence="1" id="KW-0614">Plasmid</keyword>
<evidence type="ECO:0000313" key="2">
    <source>
        <dbReference type="Proteomes" id="UP000515237"/>
    </source>
</evidence>
<evidence type="ECO:0000313" key="1">
    <source>
        <dbReference type="EMBL" id="QNF31248.1"/>
    </source>
</evidence>
<dbReference type="RefSeq" id="WP_185269806.1">
    <property type="nucleotide sequence ID" value="NZ_CP055154.1"/>
</dbReference>
<dbReference type="AlphaFoldDB" id="A0A7G7G264"/>
<dbReference type="InterPro" id="IPR045384">
    <property type="entry name" value="DUF6527"/>
</dbReference>
<accession>A0A7G7G264</accession>
<reference evidence="1 2" key="1">
    <citation type="journal article" date="2018" name="Int. J. Syst. Evol. Microbiol.">
        <title>Adhaeribacter swui sp. nov., isolated from wet mud.</title>
        <authorList>
            <person name="Kim D.U."/>
            <person name="Kim K.W."/>
            <person name="Kang M.S."/>
            <person name="Kim J.Y."/>
            <person name="Jang J.H."/>
            <person name="Kim M.K."/>
        </authorList>
    </citation>
    <scope>NUCLEOTIDE SEQUENCE [LARGE SCALE GENOMIC DNA]</scope>
    <source>
        <strain evidence="1 2">KCTC 52873</strain>
        <plasmid evidence="1">unnamed1</plasmid>
    </source>
</reference>
<dbReference type="Pfam" id="PF20137">
    <property type="entry name" value="BubE"/>
    <property type="match status" value="1"/>
</dbReference>
<dbReference type="KEGG" id="aswu:HUW51_00395"/>
<keyword evidence="2" id="KW-1185">Reference proteome</keyword>
<dbReference type="EMBL" id="CP055154">
    <property type="protein sequence ID" value="QNF31248.1"/>
    <property type="molecule type" value="Genomic_DNA"/>
</dbReference>
<protein>
    <submittedName>
        <fullName evidence="1">Uncharacterized protein</fullName>
    </submittedName>
</protein>
<sequence>MRHKFVENIPEKLEKEIVYISITYSTVAHLCACGCKNEVFTPLSPTDWKLTFDGESVSLYPSIGNWSFACKSHYWIKNNVVEWSKSWTKKQIDAGRFQDRVDKVEYYSSKSKESKIELKEVEEKYESTPSETSFWSKLKKLFNNA</sequence>
<geneLocation type="plasmid" evidence="1 2">
    <name>unnamed1</name>
</geneLocation>
<organism evidence="1 2">
    <name type="scientific">Adhaeribacter swui</name>
    <dbReference type="NCBI Taxonomy" id="2086471"/>
    <lineage>
        <taxon>Bacteria</taxon>
        <taxon>Pseudomonadati</taxon>
        <taxon>Bacteroidota</taxon>
        <taxon>Cytophagia</taxon>
        <taxon>Cytophagales</taxon>
        <taxon>Hymenobacteraceae</taxon>
        <taxon>Adhaeribacter</taxon>
    </lineage>
</organism>
<dbReference type="Proteomes" id="UP000515237">
    <property type="component" value="Plasmid unnamed1"/>
</dbReference>
<gene>
    <name evidence="1" type="ORF">HUW51_00395</name>
</gene>
<name>A0A7G7G264_9BACT</name>
<proteinExistence type="predicted"/>